<reference evidence="3" key="1">
    <citation type="submission" date="2017-09" db="EMBL/GenBank/DDBJ databases">
        <title>Depth-based differentiation of microbial function through sediment-hosted aquifers and enrichment of novel symbionts in the deep terrestrial subsurface.</title>
        <authorList>
            <person name="Probst A.J."/>
            <person name="Ladd B."/>
            <person name="Jarett J.K."/>
            <person name="Geller-Mcgrath D.E."/>
            <person name="Sieber C.M.K."/>
            <person name="Emerson J.B."/>
            <person name="Anantharaman K."/>
            <person name="Thomas B.C."/>
            <person name="Malmstrom R."/>
            <person name="Stieglmeier M."/>
            <person name="Klingl A."/>
            <person name="Woyke T."/>
            <person name="Ryan C.M."/>
            <person name="Banfield J.F."/>
        </authorList>
    </citation>
    <scope>NUCLEOTIDE SEQUENCE [LARGE SCALE GENOMIC DNA]</scope>
</reference>
<evidence type="ECO:0000313" key="2">
    <source>
        <dbReference type="EMBL" id="PIZ16764.1"/>
    </source>
</evidence>
<comment type="caution">
    <text evidence="2">The sequence shown here is derived from an EMBL/GenBank/DDBJ whole genome shotgun (WGS) entry which is preliminary data.</text>
</comment>
<name>A0A2M7SB96_9BACT</name>
<sequence length="127" mass="15021">MKNEIVEEWFERGKHDLDAARIVMEEKGYPDVIMMLLHQALEKYIKGHLIMQGWKLKKIHDLETLFTEAGKHDKIFAKHLDLGRILTAYYYENRYPPGPIPGINKKKIRTIYSTTLKIIKLFIKKHS</sequence>
<gene>
    <name evidence="2" type="ORF">COY52_06095</name>
</gene>
<evidence type="ECO:0000313" key="3">
    <source>
        <dbReference type="Proteomes" id="UP000229307"/>
    </source>
</evidence>
<dbReference type="AlphaFoldDB" id="A0A2M7SB96"/>
<dbReference type="SUPFAM" id="SSF81593">
    <property type="entry name" value="Nucleotidyltransferase substrate binding subunit/domain"/>
    <property type="match status" value="1"/>
</dbReference>
<feature type="domain" description="HEPN" evidence="1">
    <location>
        <begin position="10"/>
        <end position="118"/>
    </location>
</feature>
<accession>A0A2M7SB96</accession>
<protein>
    <recommendedName>
        <fullName evidence="1">HEPN domain-containing protein</fullName>
    </recommendedName>
</protein>
<dbReference type="Pfam" id="PF05168">
    <property type="entry name" value="HEPN"/>
    <property type="match status" value="1"/>
</dbReference>
<dbReference type="PROSITE" id="PS50910">
    <property type="entry name" value="HEPN"/>
    <property type="match status" value="1"/>
</dbReference>
<dbReference type="EMBL" id="PFMR01000167">
    <property type="protein sequence ID" value="PIZ16764.1"/>
    <property type="molecule type" value="Genomic_DNA"/>
</dbReference>
<dbReference type="Gene3D" id="1.20.120.330">
    <property type="entry name" value="Nucleotidyltransferases domain 2"/>
    <property type="match status" value="1"/>
</dbReference>
<proteinExistence type="predicted"/>
<dbReference type="InterPro" id="IPR007842">
    <property type="entry name" value="HEPN_dom"/>
</dbReference>
<dbReference type="SMART" id="SM00748">
    <property type="entry name" value="HEPN"/>
    <property type="match status" value="1"/>
</dbReference>
<dbReference type="Proteomes" id="UP000229307">
    <property type="component" value="Unassembled WGS sequence"/>
</dbReference>
<evidence type="ECO:0000259" key="1">
    <source>
        <dbReference type="PROSITE" id="PS50910"/>
    </source>
</evidence>
<organism evidence="2 3">
    <name type="scientific">Candidatus Desantisbacteria bacterium CG_4_10_14_0_8_um_filter_48_22</name>
    <dbReference type="NCBI Taxonomy" id="1974543"/>
    <lineage>
        <taxon>Bacteria</taxon>
        <taxon>Candidatus Desantisiibacteriota</taxon>
    </lineage>
</organism>